<dbReference type="SUPFAM" id="SSF51344">
    <property type="entry name" value="Epsilon subunit of F1F0-ATP synthase N-terminal domain"/>
    <property type="match status" value="1"/>
</dbReference>
<protein>
    <recommendedName>
        <fullName evidence="3">ATP synthase subunit delta, mitochondrial</fullName>
    </recommendedName>
    <alternativeName>
        <fullName evidence="13">F-ATPase delta subunit</fullName>
    </alternativeName>
</protein>
<dbReference type="Proteomes" id="UP000095009">
    <property type="component" value="Unassembled WGS sequence"/>
</dbReference>
<keyword evidence="7" id="KW-0809">Transit peptide</keyword>
<dbReference type="CDD" id="cd12152">
    <property type="entry name" value="F1-ATPase_delta"/>
    <property type="match status" value="1"/>
</dbReference>
<dbReference type="GO" id="GO:0045259">
    <property type="term" value="C:proton-transporting ATP synthase complex"/>
    <property type="evidence" value="ECO:0007669"/>
    <property type="project" value="UniProtKB-KW"/>
</dbReference>
<dbReference type="Pfam" id="PF21334">
    <property type="entry name" value="ATPD_C_fung"/>
    <property type="match status" value="1"/>
</dbReference>
<keyword evidence="11" id="KW-0139">CF(1)</keyword>
<dbReference type="InterPro" id="IPR048938">
    <property type="entry name" value="ATPD_C_fung"/>
</dbReference>
<dbReference type="InterPro" id="IPR001469">
    <property type="entry name" value="ATP_synth_F1_dsu/esu"/>
</dbReference>
<keyword evidence="8" id="KW-0406">Ion transport</keyword>
<evidence type="ECO:0000256" key="2">
    <source>
        <dbReference type="ARBA" id="ARBA00005712"/>
    </source>
</evidence>
<organism evidence="16 17">
    <name type="scientific">Nadsonia fulvescens var. elongata DSM 6958</name>
    <dbReference type="NCBI Taxonomy" id="857566"/>
    <lineage>
        <taxon>Eukaryota</taxon>
        <taxon>Fungi</taxon>
        <taxon>Dikarya</taxon>
        <taxon>Ascomycota</taxon>
        <taxon>Saccharomycotina</taxon>
        <taxon>Dipodascomycetes</taxon>
        <taxon>Dipodascales</taxon>
        <taxon>Dipodascales incertae sedis</taxon>
        <taxon>Nadsonia</taxon>
    </lineage>
</organism>
<feature type="domain" description="ATP synthase F1 complex delta/epsilon subunit N-terminal" evidence="14">
    <location>
        <begin position="7"/>
        <end position="61"/>
    </location>
</feature>
<dbReference type="GO" id="GO:0046933">
    <property type="term" value="F:proton-transporting ATP synthase activity, rotational mechanism"/>
    <property type="evidence" value="ECO:0007669"/>
    <property type="project" value="InterPro"/>
</dbReference>
<keyword evidence="17" id="KW-1185">Reference proteome</keyword>
<evidence type="ECO:0000256" key="10">
    <source>
        <dbReference type="ARBA" id="ARBA00023136"/>
    </source>
</evidence>
<keyword evidence="9" id="KW-0496">Mitochondrion</keyword>
<keyword evidence="12" id="KW-0066">ATP synthesis</keyword>
<evidence type="ECO:0000256" key="7">
    <source>
        <dbReference type="ARBA" id="ARBA00022946"/>
    </source>
</evidence>
<evidence type="ECO:0000256" key="9">
    <source>
        <dbReference type="ARBA" id="ARBA00023128"/>
    </source>
</evidence>
<dbReference type="PANTHER" id="PTHR13822:SF7">
    <property type="entry name" value="ATP SYNTHASE SUBUNIT DELTA, MITOCHONDRIAL"/>
    <property type="match status" value="1"/>
</dbReference>
<dbReference type="EMBL" id="KV454408">
    <property type="protein sequence ID" value="ODQ66432.1"/>
    <property type="molecule type" value="Genomic_DNA"/>
</dbReference>
<dbReference type="OrthoDB" id="270171at2759"/>
<evidence type="ECO:0000256" key="12">
    <source>
        <dbReference type="ARBA" id="ARBA00023310"/>
    </source>
</evidence>
<dbReference type="Gene3D" id="6.10.140.880">
    <property type="match status" value="1"/>
</dbReference>
<evidence type="ECO:0000256" key="6">
    <source>
        <dbReference type="ARBA" id="ARBA00022792"/>
    </source>
</evidence>
<comment type="subcellular location">
    <subcellularLocation>
        <location evidence="1">Mitochondrion inner membrane</location>
    </subcellularLocation>
</comment>
<keyword evidence="4" id="KW-0813">Transport</keyword>
<keyword evidence="10" id="KW-0472">Membrane</keyword>
<feature type="domain" description="F1F0-ATP synthase subunit delta C-terminal" evidence="15">
    <location>
        <begin position="79"/>
        <end position="114"/>
    </location>
</feature>
<gene>
    <name evidence="16" type="ORF">NADFUDRAFT_8412</name>
</gene>
<evidence type="ECO:0000256" key="1">
    <source>
        <dbReference type="ARBA" id="ARBA00004273"/>
    </source>
</evidence>
<name>A0A1E3PNB8_9ASCO</name>
<sequence length="120" mass="12404">ALYQNVDVTQVNLSTTSGDLGILANHVPTIQELKAGLVEVIESNGESKKLVVSGGFAVVQPGSELSINAVEAFAIEDLSAESVKSLLAEAQKNASSSDEKVAAEAAIEVEVLEAVSPLLK</sequence>
<dbReference type="Gene3D" id="2.60.15.10">
    <property type="entry name" value="F0F1 ATP synthase delta/epsilon subunit, N-terminal"/>
    <property type="match status" value="1"/>
</dbReference>
<evidence type="ECO:0000256" key="8">
    <source>
        <dbReference type="ARBA" id="ARBA00023065"/>
    </source>
</evidence>
<dbReference type="AlphaFoldDB" id="A0A1E3PNB8"/>
<accession>A0A1E3PNB8</accession>
<dbReference type="InterPro" id="IPR020546">
    <property type="entry name" value="ATP_synth_F1_dsu/esu_N"/>
</dbReference>
<dbReference type="STRING" id="857566.A0A1E3PNB8"/>
<dbReference type="FunFam" id="2.60.15.10:FF:000003">
    <property type="entry name" value="ATP synthase subunit delta, mitochondrial"/>
    <property type="match status" value="1"/>
</dbReference>
<feature type="non-terminal residue" evidence="16">
    <location>
        <position position="1"/>
    </location>
</feature>
<evidence type="ECO:0000256" key="3">
    <source>
        <dbReference type="ARBA" id="ARBA00016960"/>
    </source>
</evidence>
<comment type="similarity">
    <text evidence="2">Belongs to the ATPase epsilon chain family.</text>
</comment>
<feature type="non-terminal residue" evidence="16">
    <location>
        <position position="120"/>
    </location>
</feature>
<evidence type="ECO:0000313" key="17">
    <source>
        <dbReference type="Proteomes" id="UP000095009"/>
    </source>
</evidence>
<keyword evidence="6" id="KW-0999">Mitochondrion inner membrane</keyword>
<dbReference type="GO" id="GO:0005743">
    <property type="term" value="C:mitochondrial inner membrane"/>
    <property type="evidence" value="ECO:0007669"/>
    <property type="project" value="UniProtKB-SubCell"/>
</dbReference>
<evidence type="ECO:0000256" key="13">
    <source>
        <dbReference type="ARBA" id="ARBA00031669"/>
    </source>
</evidence>
<dbReference type="PANTHER" id="PTHR13822">
    <property type="entry name" value="ATP SYNTHASE DELTA/EPSILON CHAIN"/>
    <property type="match status" value="1"/>
</dbReference>
<proteinExistence type="inferred from homology"/>
<dbReference type="InterPro" id="IPR036771">
    <property type="entry name" value="ATPsynth_dsu/esu_N"/>
</dbReference>
<evidence type="ECO:0000259" key="15">
    <source>
        <dbReference type="Pfam" id="PF21334"/>
    </source>
</evidence>
<evidence type="ECO:0000313" key="16">
    <source>
        <dbReference type="EMBL" id="ODQ66432.1"/>
    </source>
</evidence>
<evidence type="ECO:0000259" key="14">
    <source>
        <dbReference type="Pfam" id="PF02823"/>
    </source>
</evidence>
<keyword evidence="5" id="KW-0375">Hydrogen ion transport</keyword>
<evidence type="ECO:0000256" key="4">
    <source>
        <dbReference type="ARBA" id="ARBA00022448"/>
    </source>
</evidence>
<dbReference type="Pfam" id="PF02823">
    <property type="entry name" value="ATP-synt_DE_N"/>
    <property type="match status" value="1"/>
</dbReference>
<evidence type="ECO:0000256" key="5">
    <source>
        <dbReference type="ARBA" id="ARBA00022781"/>
    </source>
</evidence>
<evidence type="ECO:0000256" key="11">
    <source>
        <dbReference type="ARBA" id="ARBA00023196"/>
    </source>
</evidence>
<reference evidence="16 17" key="1">
    <citation type="journal article" date="2016" name="Proc. Natl. Acad. Sci. U.S.A.">
        <title>Comparative genomics of biotechnologically important yeasts.</title>
        <authorList>
            <person name="Riley R."/>
            <person name="Haridas S."/>
            <person name="Wolfe K.H."/>
            <person name="Lopes M.R."/>
            <person name="Hittinger C.T."/>
            <person name="Goeker M."/>
            <person name="Salamov A.A."/>
            <person name="Wisecaver J.H."/>
            <person name="Long T.M."/>
            <person name="Calvey C.H."/>
            <person name="Aerts A.L."/>
            <person name="Barry K.W."/>
            <person name="Choi C."/>
            <person name="Clum A."/>
            <person name="Coughlan A.Y."/>
            <person name="Deshpande S."/>
            <person name="Douglass A.P."/>
            <person name="Hanson S.J."/>
            <person name="Klenk H.-P."/>
            <person name="LaButti K.M."/>
            <person name="Lapidus A."/>
            <person name="Lindquist E.A."/>
            <person name="Lipzen A.M."/>
            <person name="Meier-Kolthoff J.P."/>
            <person name="Ohm R.A."/>
            <person name="Otillar R.P."/>
            <person name="Pangilinan J.L."/>
            <person name="Peng Y."/>
            <person name="Rokas A."/>
            <person name="Rosa C.A."/>
            <person name="Scheuner C."/>
            <person name="Sibirny A.A."/>
            <person name="Slot J.C."/>
            <person name="Stielow J.B."/>
            <person name="Sun H."/>
            <person name="Kurtzman C.P."/>
            <person name="Blackwell M."/>
            <person name="Grigoriev I.V."/>
            <person name="Jeffries T.W."/>
        </authorList>
    </citation>
    <scope>NUCLEOTIDE SEQUENCE [LARGE SCALE GENOMIC DNA]</scope>
    <source>
        <strain evidence="16 17">DSM 6958</strain>
    </source>
</reference>